<feature type="domain" description="DUF402" evidence="2">
    <location>
        <begin position="56"/>
        <end position="151"/>
    </location>
</feature>
<evidence type="ECO:0000259" key="2">
    <source>
        <dbReference type="Pfam" id="PF04167"/>
    </source>
</evidence>
<organism evidence="3 4">
    <name type="scientific">Nocardioides anomalus</name>
    <dbReference type="NCBI Taxonomy" id="2712223"/>
    <lineage>
        <taxon>Bacteria</taxon>
        <taxon>Bacillati</taxon>
        <taxon>Actinomycetota</taxon>
        <taxon>Actinomycetes</taxon>
        <taxon>Propionibacteriales</taxon>
        <taxon>Nocardioidaceae</taxon>
        <taxon>Nocardioides</taxon>
    </lineage>
</organism>
<name>A0A6G6W963_9ACTN</name>
<gene>
    <name evidence="3" type="ORF">G5V58_01255</name>
</gene>
<dbReference type="PANTHER" id="PTHR39159:SF1">
    <property type="entry name" value="UPF0374 PROTEIN YGAC"/>
    <property type="match status" value="1"/>
</dbReference>
<dbReference type="AlphaFoldDB" id="A0A6G6W963"/>
<dbReference type="EMBL" id="CP049257">
    <property type="protein sequence ID" value="QIG41580.1"/>
    <property type="molecule type" value="Genomic_DNA"/>
</dbReference>
<accession>A0A6G6W963</accession>
<dbReference type="SUPFAM" id="SSF159234">
    <property type="entry name" value="FomD-like"/>
    <property type="match status" value="1"/>
</dbReference>
<dbReference type="InterPro" id="IPR007295">
    <property type="entry name" value="DUF402"/>
</dbReference>
<dbReference type="InterPro" id="IPR050212">
    <property type="entry name" value="Ntdp-like"/>
</dbReference>
<dbReference type="Gene3D" id="2.40.380.10">
    <property type="entry name" value="FomD-like"/>
    <property type="match status" value="1"/>
</dbReference>
<dbReference type="InterPro" id="IPR035930">
    <property type="entry name" value="FomD-like_sf"/>
</dbReference>
<dbReference type="PANTHER" id="PTHR39159">
    <property type="match status" value="1"/>
</dbReference>
<proteinExistence type="predicted"/>
<dbReference type="Proteomes" id="UP000502996">
    <property type="component" value="Chromosome"/>
</dbReference>
<evidence type="ECO:0000256" key="1">
    <source>
        <dbReference type="ARBA" id="ARBA00022801"/>
    </source>
</evidence>
<keyword evidence="4" id="KW-1185">Reference proteome</keyword>
<dbReference type="KEGG" id="nano:G5V58_01255"/>
<keyword evidence="1" id="KW-0378">Hydrolase</keyword>
<dbReference type="RefSeq" id="WP_165228047.1">
    <property type="nucleotide sequence ID" value="NZ_CP049257.1"/>
</dbReference>
<protein>
    <submittedName>
        <fullName evidence="3">DUF402 domain-containing protein</fullName>
    </submittedName>
</protein>
<evidence type="ECO:0000313" key="3">
    <source>
        <dbReference type="EMBL" id="QIG41580.1"/>
    </source>
</evidence>
<dbReference type="Pfam" id="PF04167">
    <property type="entry name" value="DUF402"/>
    <property type="match status" value="1"/>
</dbReference>
<sequence>MPLSPGDPVRVLMTRWPDRPHSAFTGAWLGADEHGDWVGARAGTPCSRGGNRYAAASDWVTLLAPDAWWRAGFYDPTTTSEVYVDIATPCVWDGSAVTCVDLDLDVVRQVGGAVLVADEDEFEAHAPAYPPDVVTAARATVQEVRAALGAGAAPYDGSHRPWLEALRTRVPA</sequence>
<dbReference type="GO" id="GO:0016787">
    <property type="term" value="F:hydrolase activity"/>
    <property type="evidence" value="ECO:0007669"/>
    <property type="project" value="UniProtKB-KW"/>
</dbReference>
<reference evidence="3 4" key="1">
    <citation type="submission" date="2020-02" db="EMBL/GenBank/DDBJ databases">
        <title>Full genome sequence of Nocardioides sp. R-3366.</title>
        <authorList>
            <person name="Im W.-T."/>
        </authorList>
    </citation>
    <scope>NUCLEOTIDE SEQUENCE [LARGE SCALE GENOMIC DNA]</scope>
    <source>
        <strain evidence="3 4">R-3366</strain>
    </source>
</reference>
<evidence type="ECO:0000313" key="4">
    <source>
        <dbReference type="Proteomes" id="UP000502996"/>
    </source>
</evidence>